<feature type="compositionally biased region" description="Pro residues" evidence="3">
    <location>
        <begin position="247"/>
        <end position="296"/>
    </location>
</feature>
<evidence type="ECO:0000256" key="2">
    <source>
        <dbReference type="SAM" id="Coils"/>
    </source>
</evidence>
<evidence type="ECO:0000256" key="3">
    <source>
        <dbReference type="SAM" id="MobiDB-lite"/>
    </source>
</evidence>
<dbReference type="SMART" id="SM00456">
    <property type="entry name" value="WW"/>
    <property type="match status" value="3"/>
</dbReference>
<feature type="region of interest" description="Disordered" evidence="3">
    <location>
        <begin position="1121"/>
        <end position="1149"/>
    </location>
</feature>
<feature type="compositionally biased region" description="Basic and acidic residues" evidence="3">
    <location>
        <begin position="954"/>
        <end position="966"/>
    </location>
</feature>
<feature type="compositionally biased region" description="Basic and acidic residues" evidence="3">
    <location>
        <begin position="1161"/>
        <end position="1218"/>
    </location>
</feature>
<feature type="compositionally biased region" description="Low complexity" evidence="3">
    <location>
        <begin position="480"/>
        <end position="493"/>
    </location>
</feature>
<dbReference type="FunFam" id="1.10.10.440:FF:000001">
    <property type="entry name" value="Transcription elongation regulator 1 like"/>
    <property type="match status" value="1"/>
</dbReference>
<evidence type="ECO:0008006" key="8">
    <source>
        <dbReference type="Google" id="ProtNLM"/>
    </source>
</evidence>
<feature type="region of interest" description="Disordered" evidence="3">
    <location>
        <begin position="727"/>
        <end position="828"/>
    </location>
</feature>
<evidence type="ECO:0000313" key="6">
    <source>
        <dbReference type="EMBL" id="CAL5129578.1"/>
    </source>
</evidence>
<feature type="compositionally biased region" description="Pro residues" evidence="3">
    <location>
        <begin position="93"/>
        <end position="102"/>
    </location>
</feature>
<evidence type="ECO:0000256" key="1">
    <source>
        <dbReference type="ARBA" id="ARBA00022737"/>
    </source>
</evidence>
<dbReference type="PROSITE" id="PS51676">
    <property type="entry name" value="FF"/>
    <property type="match status" value="4"/>
</dbReference>
<reference evidence="6" key="1">
    <citation type="submission" date="2024-06" db="EMBL/GenBank/DDBJ databases">
        <authorList>
            <person name="Liu X."/>
            <person name="Lenzi L."/>
            <person name="Haldenby T S."/>
            <person name="Uol C."/>
        </authorList>
    </citation>
    <scope>NUCLEOTIDE SEQUENCE</scope>
</reference>
<feature type="compositionally biased region" description="Low complexity" evidence="3">
    <location>
        <begin position="110"/>
        <end position="133"/>
    </location>
</feature>
<dbReference type="GO" id="GO:0005634">
    <property type="term" value="C:nucleus"/>
    <property type="evidence" value="ECO:0007669"/>
    <property type="project" value="TreeGrafter"/>
</dbReference>
<gene>
    <name evidence="6" type="ORF">CDAUBV1_LOCUS619</name>
</gene>
<dbReference type="SUPFAM" id="SSF51045">
    <property type="entry name" value="WW domain"/>
    <property type="match status" value="3"/>
</dbReference>
<sequence>MSAVSEEHADFEEDGASEHSFRNEEENFEKPNHFNSGGSHFQSDGNNFKPDEHFHQGNAMRPMRPMRPQGPMTVYRPGPPPRPPFQPSYRGPPRLPLPPPGAPRCMSLLRPGMGPNRNGPPFDGYGPPMGMPRGCPPPRYPQQFAPRFQPMPDNNKDEEMEDQQRMSCGDDYDMAPPNSSAFQNAPPGARLRGPPPSYILNGPHGSGPPPGGPHGPPHGGPPVSCAPGGPPFGGPPTAQQFGGSPFSGPPGGPPFGGPPSGAPPAGPPGPPFSGQNPGPPFTGLPSGPPFNRPPAGPGYNGHPGGNFNHPPGSGPPFSGPNGPNFGPPGASSAPDYNAPQGPSGTHFAGPPRPPFSGTVPPGPPPGPPMQSFNGPPRPPSISSPNMSSSCSAPSGLLPPPGAPPVSSQLSVPPGASGQQAGSQTTVPPTGVHPPGVPPFSAPSEVSSAPSFNGPPPILPTGSANPQFAIPGAQVNATSGAVTTVVQSQTSSGSINGPHTVPPMCPPPAPQPPASNMPPGFPFSGPVLSSTEGSQFAIPPAYPGMPIAGRPMGVHPPMPQVLPPPGVPLHMMPPPMPGMPMMPPMTSFRPPMPPFMPSSMPMTAATPSQPIVQQKSTDDIWVENLTAEGKSYYYNMRTRETRWDRPDGVTVVRQGEVEGTAKPATLTTTVANTPQSISVLNASPQKPLEVSVWTEYHNPEGKAYYHNSKTGETTWEKPKILIDWEAQQAQQGVNHSTPQQSTPATTAATTPVSTAQVLTQANQEKQSKSSISATDNSDAQATTEEKTSTEAMETSKTTPTASSAKQEVKEQAKQAKDISKPVSSTAVPGTPWCVVWTGDDRAFFFNPSQRLSVWEKPEELKGRADVDRLLEKQPQTASTPVGKTSPADDKKSLEDNTESDTGESAAKKPRLDTEEAPENSQSQNGVLKSGTPEEVDTEVEKTGSTPEKIPVGMEAAKEAEERAARERAVQPLEVRVRRFREMLVEMQVSAFSTWEKELHKIVFDPRYLLLASKERKQTFEAYVKERADEERREKKNKMKEKKEKFMELLEEASLTSKSSFNDFSAKYQKDDRFKGIEKGRDRESMFQEFLTELRKREKEEKHREKEKVKSDFINLLKEQKGLSRHSHWTDMKRKIDSDPRYKAVESSSRREDWFREYVKKLDEASPPREDSSSRKEREKRERQEASIREREKEVKEALSSSLRERDKEREQQMRSEQESNYRTMLLELIRDPNLTWKEGKKILRKDSRWESVGDVLQRSEREEIFKDHISSLSKKSRDLFQKILNDNDKDKRYSALNSLPEERTAIIDNYIDELDRKASHNSSSSSVSAKGPSRR</sequence>
<feature type="domain" description="WW" evidence="4">
    <location>
        <begin position="829"/>
        <end position="858"/>
    </location>
</feature>
<dbReference type="PROSITE" id="PS01159">
    <property type="entry name" value="WW_DOMAIN_1"/>
    <property type="match status" value="2"/>
</dbReference>
<feature type="domain" description="WW" evidence="4">
    <location>
        <begin position="614"/>
        <end position="647"/>
    </location>
</feature>
<dbReference type="Pfam" id="PF00397">
    <property type="entry name" value="WW"/>
    <property type="match status" value="2"/>
</dbReference>
<proteinExistence type="predicted"/>
<feature type="coiled-coil region" evidence="2">
    <location>
        <begin position="1023"/>
        <end position="1054"/>
    </location>
</feature>
<dbReference type="SMART" id="SM00441">
    <property type="entry name" value="FF"/>
    <property type="match status" value="4"/>
</dbReference>
<dbReference type="PANTHER" id="PTHR15377:SF3">
    <property type="entry name" value="WW DOMAIN-CONTAINING PROTEIN"/>
    <property type="match status" value="1"/>
</dbReference>
<feature type="domain" description="FF" evidence="5">
    <location>
        <begin position="1104"/>
        <end position="1159"/>
    </location>
</feature>
<organism evidence="6 7">
    <name type="scientific">Calicophoron daubneyi</name>
    <name type="common">Rumen fluke</name>
    <name type="synonym">Paramphistomum daubneyi</name>
    <dbReference type="NCBI Taxonomy" id="300641"/>
    <lineage>
        <taxon>Eukaryota</taxon>
        <taxon>Metazoa</taxon>
        <taxon>Spiralia</taxon>
        <taxon>Lophotrochozoa</taxon>
        <taxon>Platyhelminthes</taxon>
        <taxon>Trematoda</taxon>
        <taxon>Digenea</taxon>
        <taxon>Plagiorchiida</taxon>
        <taxon>Pronocephalata</taxon>
        <taxon>Paramphistomoidea</taxon>
        <taxon>Paramphistomidae</taxon>
        <taxon>Calicophoron</taxon>
    </lineage>
</organism>
<dbReference type="Pfam" id="PF01846">
    <property type="entry name" value="FF"/>
    <property type="match status" value="4"/>
</dbReference>
<feature type="compositionally biased region" description="Low complexity" evidence="3">
    <location>
        <begin position="319"/>
        <end position="334"/>
    </location>
</feature>
<feature type="region of interest" description="Disordered" evidence="3">
    <location>
        <begin position="1315"/>
        <end position="1334"/>
    </location>
</feature>
<feature type="compositionally biased region" description="Basic and acidic residues" evidence="3">
    <location>
        <begin position="16"/>
        <end position="32"/>
    </location>
</feature>
<feature type="compositionally biased region" description="Pro residues" evidence="3">
    <location>
        <begin position="77"/>
        <end position="86"/>
    </location>
</feature>
<dbReference type="CDD" id="cd00201">
    <property type="entry name" value="WW"/>
    <property type="match status" value="2"/>
</dbReference>
<dbReference type="InterPro" id="IPR002713">
    <property type="entry name" value="FF_domain"/>
</dbReference>
<dbReference type="GO" id="GO:0070063">
    <property type="term" value="F:RNA polymerase binding"/>
    <property type="evidence" value="ECO:0007669"/>
    <property type="project" value="InterPro"/>
</dbReference>
<feature type="domain" description="FF" evidence="5">
    <location>
        <begin position="1213"/>
        <end position="1270"/>
    </location>
</feature>
<feature type="compositionally biased region" description="Low complexity" evidence="3">
    <location>
        <begin position="735"/>
        <end position="756"/>
    </location>
</feature>
<dbReference type="Proteomes" id="UP001497525">
    <property type="component" value="Unassembled WGS sequence"/>
</dbReference>
<feature type="compositionally biased region" description="Low complexity" evidence="3">
    <location>
        <begin position="793"/>
        <end position="804"/>
    </location>
</feature>
<feature type="region of interest" description="Disordered" evidence="3">
    <location>
        <begin position="480"/>
        <end position="500"/>
    </location>
</feature>
<evidence type="ECO:0000259" key="5">
    <source>
        <dbReference type="PROSITE" id="PS51676"/>
    </source>
</evidence>
<dbReference type="InterPro" id="IPR045148">
    <property type="entry name" value="TCRG1-like"/>
</dbReference>
<dbReference type="Pfam" id="PF23517">
    <property type="entry name" value="WW_TCERG1"/>
    <property type="match status" value="1"/>
</dbReference>
<keyword evidence="2" id="KW-0175">Coiled coil</keyword>
<feature type="compositionally biased region" description="Polar residues" evidence="3">
    <location>
        <begin position="757"/>
        <end position="781"/>
    </location>
</feature>
<dbReference type="Gene3D" id="1.10.10.440">
    <property type="entry name" value="FF domain"/>
    <property type="match status" value="5"/>
</dbReference>
<dbReference type="InterPro" id="IPR036517">
    <property type="entry name" value="FF_domain_sf"/>
</dbReference>
<feature type="domain" description="FF" evidence="5">
    <location>
        <begin position="969"/>
        <end position="1024"/>
    </location>
</feature>
<evidence type="ECO:0000259" key="4">
    <source>
        <dbReference type="PROSITE" id="PS50020"/>
    </source>
</evidence>
<dbReference type="EMBL" id="CAXLJL010000002">
    <property type="protein sequence ID" value="CAL5129578.1"/>
    <property type="molecule type" value="Genomic_DNA"/>
</dbReference>
<dbReference type="InterPro" id="IPR001202">
    <property type="entry name" value="WW_dom"/>
</dbReference>
<feature type="compositionally biased region" description="Low complexity" evidence="3">
    <location>
        <begin position="382"/>
        <end position="395"/>
    </location>
</feature>
<feature type="compositionally biased region" description="Pro residues" evidence="3">
    <location>
        <begin position="206"/>
        <end position="220"/>
    </location>
</feature>
<feature type="domain" description="WW" evidence="4">
    <location>
        <begin position="692"/>
        <end position="719"/>
    </location>
</feature>
<feature type="region of interest" description="Disordered" evidence="3">
    <location>
        <begin position="1"/>
        <end position="465"/>
    </location>
</feature>
<dbReference type="GO" id="GO:0003712">
    <property type="term" value="F:transcription coregulator activity"/>
    <property type="evidence" value="ECO:0007669"/>
    <property type="project" value="TreeGrafter"/>
</dbReference>
<evidence type="ECO:0000313" key="7">
    <source>
        <dbReference type="Proteomes" id="UP001497525"/>
    </source>
</evidence>
<accession>A0AAV2SWP9</accession>
<dbReference type="InterPro" id="IPR036020">
    <property type="entry name" value="WW_dom_sf"/>
</dbReference>
<dbReference type="PROSITE" id="PS50020">
    <property type="entry name" value="WW_DOMAIN_2"/>
    <property type="match status" value="3"/>
</dbReference>
<feature type="compositionally biased region" description="Basic and acidic residues" evidence="3">
    <location>
        <begin position="805"/>
        <end position="818"/>
    </location>
</feature>
<name>A0AAV2SWP9_CALDB</name>
<feature type="domain" description="FF" evidence="5">
    <location>
        <begin position="1036"/>
        <end position="1091"/>
    </location>
</feature>
<feature type="region of interest" description="Disordered" evidence="3">
    <location>
        <begin position="1161"/>
        <end position="1220"/>
    </location>
</feature>
<dbReference type="FunFam" id="2.20.70.10:FF:000049">
    <property type="entry name" value="Transcription elongation regulator 1-like"/>
    <property type="match status" value="1"/>
</dbReference>
<dbReference type="PANTHER" id="PTHR15377">
    <property type="entry name" value="TRANSCRIPTION ELONGATION REGULATOR 1"/>
    <property type="match status" value="1"/>
</dbReference>
<dbReference type="SUPFAM" id="SSF81698">
    <property type="entry name" value="FF domain"/>
    <property type="match status" value="4"/>
</dbReference>
<keyword evidence="1" id="KW-0677">Repeat</keyword>
<dbReference type="InterPro" id="IPR057565">
    <property type="entry name" value="WW_TCRG1_3rd"/>
</dbReference>
<feature type="region of interest" description="Disordered" evidence="3">
    <location>
        <begin position="863"/>
        <end position="966"/>
    </location>
</feature>
<feature type="compositionally biased region" description="Pro residues" evidence="3">
    <location>
        <begin position="430"/>
        <end position="440"/>
    </location>
</feature>
<feature type="compositionally biased region" description="Polar residues" evidence="3">
    <location>
        <begin position="872"/>
        <end position="881"/>
    </location>
</feature>
<protein>
    <recommendedName>
        <fullName evidence="8">Transcription elongation regulator 1</fullName>
    </recommendedName>
</protein>
<feature type="compositionally biased region" description="Pro residues" evidence="3">
    <location>
        <begin position="350"/>
        <end position="368"/>
    </location>
</feature>
<dbReference type="Gene3D" id="2.20.70.10">
    <property type="match status" value="3"/>
</dbReference>
<feature type="compositionally biased region" description="Low complexity" evidence="3">
    <location>
        <begin position="235"/>
        <end position="246"/>
    </location>
</feature>
<comment type="caution">
    <text evidence="6">The sequence shown here is derived from an EMBL/GenBank/DDBJ whole genome shotgun (WGS) entry which is preliminary data.</text>
</comment>
<feature type="compositionally biased region" description="Polar residues" evidence="3">
    <location>
        <begin position="33"/>
        <end position="46"/>
    </location>
</feature>
<feature type="compositionally biased region" description="Low complexity" evidence="3">
    <location>
        <begin position="1319"/>
        <end position="1334"/>
    </location>
</feature>